<dbReference type="AlphaFoldDB" id="W4FDL0"/>
<dbReference type="VEuPathDB" id="FungiDB:H257_17753"/>
<dbReference type="RefSeq" id="XP_009844946.1">
    <property type="nucleotide sequence ID" value="XM_009846644.1"/>
</dbReference>
<gene>
    <name evidence="1" type="ORF">H257_17753</name>
</gene>
<evidence type="ECO:0000313" key="1">
    <source>
        <dbReference type="EMBL" id="ETV65557.1"/>
    </source>
</evidence>
<dbReference type="OrthoDB" id="8963520at2759"/>
<dbReference type="EMBL" id="KI913231">
    <property type="protein sequence ID" value="ETV65557.1"/>
    <property type="molecule type" value="Genomic_DNA"/>
</dbReference>
<sequence length="116" mass="11947">MDRAQVGVFKETHQVRFRGFLEGQDSRGLEAQVGLVVLRDFTHEALERQLADEEVGGLLVAADFAQGDGTRAVTMGLLHAAGRGHTLAGGLGGQLLAGRLAAGGLACSLLGSGHVG</sequence>
<protein>
    <submittedName>
        <fullName evidence="1">Uncharacterized protein</fullName>
    </submittedName>
</protein>
<reference evidence="1" key="1">
    <citation type="submission" date="2013-12" db="EMBL/GenBank/DDBJ databases">
        <title>The Genome Sequence of Aphanomyces astaci APO3.</title>
        <authorList>
            <consortium name="The Broad Institute Genomics Platform"/>
            <person name="Russ C."/>
            <person name="Tyler B."/>
            <person name="van West P."/>
            <person name="Dieguez-Uribeondo J."/>
            <person name="Young S.K."/>
            <person name="Zeng Q."/>
            <person name="Gargeya S."/>
            <person name="Fitzgerald M."/>
            <person name="Abouelleil A."/>
            <person name="Alvarado L."/>
            <person name="Chapman S.B."/>
            <person name="Gainer-Dewar J."/>
            <person name="Goldberg J."/>
            <person name="Griggs A."/>
            <person name="Gujja S."/>
            <person name="Hansen M."/>
            <person name="Howarth C."/>
            <person name="Imamovic A."/>
            <person name="Ireland A."/>
            <person name="Larimer J."/>
            <person name="McCowan C."/>
            <person name="Murphy C."/>
            <person name="Pearson M."/>
            <person name="Poon T.W."/>
            <person name="Priest M."/>
            <person name="Roberts A."/>
            <person name="Saif S."/>
            <person name="Shea T."/>
            <person name="Sykes S."/>
            <person name="Wortman J."/>
            <person name="Nusbaum C."/>
            <person name="Birren B."/>
        </authorList>
    </citation>
    <scope>NUCLEOTIDE SEQUENCE [LARGE SCALE GENOMIC DNA]</scope>
    <source>
        <strain evidence="1">APO3</strain>
    </source>
</reference>
<proteinExistence type="predicted"/>
<name>W4FDL0_APHAT</name>
<organism evidence="1">
    <name type="scientific">Aphanomyces astaci</name>
    <name type="common">Crayfish plague agent</name>
    <dbReference type="NCBI Taxonomy" id="112090"/>
    <lineage>
        <taxon>Eukaryota</taxon>
        <taxon>Sar</taxon>
        <taxon>Stramenopiles</taxon>
        <taxon>Oomycota</taxon>
        <taxon>Saprolegniomycetes</taxon>
        <taxon>Saprolegniales</taxon>
        <taxon>Verrucalvaceae</taxon>
        <taxon>Aphanomyces</taxon>
    </lineage>
</organism>
<accession>W4FDL0</accession>
<dbReference type="GeneID" id="20819749"/>